<dbReference type="GO" id="GO:0005737">
    <property type="term" value="C:cytoplasm"/>
    <property type="evidence" value="ECO:0007669"/>
    <property type="project" value="UniProtKB-SubCell"/>
</dbReference>
<dbReference type="GO" id="GO:0019556">
    <property type="term" value="P:L-histidine catabolic process to glutamate and formamide"/>
    <property type="evidence" value="ECO:0007669"/>
    <property type="project" value="UniProtKB-UniPathway"/>
</dbReference>
<comment type="PTM">
    <text evidence="6">Contains an active site 4-methylidene-imidazol-5-one (MIO), which is formed autocatalytically by cyclization and dehydration of residues Ala-Ser-Gly.</text>
</comment>
<sequence>MPPTPPSFPTASGPPPFTPASSEAVLTPETLIPGAVTLAQLERIYRNEAPAVLSPDARPAVETAAARVAEAAAGDQAVYGVNTGFGKLASLKIAPKDTATLQRNLILSHCCGVGEPIPRRHARLMMVLKLISLGRGASGVRWDLIALLQAMLARGVTPVVPAQGSVGASGDLAPLAHMTAVMIGAGEAEYQGRILPGDQALAAAGLAPVALGPKEGLAFINGTQFSTAFALAGLFDAWEAARAALVISAMSTDAIMGSTAPLQPEIHSLRGHAGQIEAAAAMRALLDRSPIRESHREGDSRVQDPYCIRCQPQVTGAAMDVLRMAARTLEVEANAATDNPLVLTEAGMIVSGGNFHAEPVGFAADMIALALSEIGAIAQRRVALMVDPTLSFDLPPFLTPDPGLNSGLMIAEVTTAALMSENKHLATPCVTDSTPTSANQEDHVSMAAHGARRLGRMVENLNRILGVELMCAGQGIEFRAPLTTSAPLRAVLARLRLDVATLGTDRYLAPDLEAAARLVAGGAITEACDLPLPALSA</sequence>
<dbReference type="Pfam" id="PF00221">
    <property type="entry name" value="Lyase_aromatic"/>
    <property type="match status" value="1"/>
</dbReference>
<dbReference type="CDD" id="cd00332">
    <property type="entry name" value="PAL-HAL"/>
    <property type="match status" value="1"/>
</dbReference>
<comment type="pathway">
    <text evidence="1 6 8">Amino-acid degradation; L-histidine degradation into L-glutamate; N-formimidoyl-L-glutamate from L-histidine: step 1/3.</text>
</comment>
<feature type="compositionally biased region" description="Pro residues" evidence="10">
    <location>
        <begin position="1"/>
        <end position="18"/>
    </location>
</feature>
<dbReference type="InterPro" id="IPR024083">
    <property type="entry name" value="Fumarase/histidase_N"/>
</dbReference>
<evidence type="ECO:0000256" key="8">
    <source>
        <dbReference type="RuleBase" id="RU004479"/>
    </source>
</evidence>
<dbReference type="EC" id="4.3.1.3" evidence="2 6"/>
<gene>
    <name evidence="6 11" type="primary">hutH</name>
    <name evidence="11" type="ORF">E7811_15615</name>
</gene>
<keyword evidence="3 6" id="KW-0369">Histidine metabolism</keyword>
<dbReference type="GO" id="GO:0019557">
    <property type="term" value="P:L-histidine catabolic process to glutamate and formate"/>
    <property type="evidence" value="ECO:0007669"/>
    <property type="project" value="UniProtKB-UniPathway"/>
</dbReference>
<evidence type="ECO:0000256" key="6">
    <source>
        <dbReference type="HAMAP-Rule" id="MF_00229"/>
    </source>
</evidence>
<evidence type="ECO:0000256" key="3">
    <source>
        <dbReference type="ARBA" id="ARBA00022808"/>
    </source>
</evidence>
<feature type="modified residue" description="2,3-didehydroalanine (Ser)" evidence="6">
    <location>
        <position position="169"/>
    </location>
</feature>
<comment type="subcellular location">
    <subcellularLocation>
        <location evidence="6 9">Cytoplasm</location>
    </subcellularLocation>
</comment>
<evidence type="ECO:0000256" key="10">
    <source>
        <dbReference type="SAM" id="MobiDB-lite"/>
    </source>
</evidence>
<evidence type="ECO:0000313" key="11">
    <source>
        <dbReference type="EMBL" id="THD81353.1"/>
    </source>
</evidence>
<dbReference type="Proteomes" id="UP000309450">
    <property type="component" value="Unassembled WGS sequence"/>
</dbReference>
<dbReference type="GO" id="GO:0004397">
    <property type="term" value="F:histidine ammonia-lyase activity"/>
    <property type="evidence" value="ECO:0007669"/>
    <property type="project" value="UniProtKB-UniRule"/>
</dbReference>
<protein>
    <recommendedName>
        <fullName evidence="2 6">Histidine ammonia-lyase</fullName>
        <shortName evidence="6">Histidase</shortName>
        <ecNumber evidence="2 6">4.3.1.3</ecNumber>
    </recommendedName>
</protein>
<evidence type="ECO:0000313" key="12">
    <source>
        <dbReference type="Proteomes" id="UP000309450"/>
    </source>
</evidence>
<proteinExistence type="inferred from homology"/>
<dbReference type="PROSITE" id="PS00488">
    <property type="entry name" value="PAL_HISTIDASE"/>
    <property type="match status" value="1"/>
</dbReference>
<evidence type="ECO:0000256" key="5">
    <source>
        <dbReference type="ARBA" id="ARBA00049269"/>
    </source>
</evidence>
<dbReference type="AlphaFoldDB" id="A0A4S3MK11"/>
<dbReference type="PANTHER" id="PTHR10362">
    <property type="entry name" value="HISTIDINE AMMONIA-LYASE"/>
    <property type="match status" value="1"/>
</dbReference>
<dbReference type="NCBIfam" id="NF006871">
    <property type="entry name" value="PRK09367.1"/>
    <property type="match status" value="1"/>
</dbReference>
<dbReference type="HAMAP" id="MF_00229">
    <property type="entry name" value="His_ammonia_lyase"/>
    <property type="match status" value="1"/>
</dbReference>
<dbReference type="NCBIfam" id="TIGR01225">
    <property type="entry name" value="hutH"/>
    <property type="match status" value="1"/>
</dbReference>
<evidence type="ECO:0000256" key="7">
    <source>
        <dbReference type="RuleBase" id="RU003954"/>
    </source>
</evidence>
<dbReference type="Gene3D" id="1.20.200.10">
    <property type="entry name" value="Fumarase/aspartase (Central domain)"/>
    <property type="match status" value="1"/>
</dbReference>
<accession>A0A4S3MK11</accession>
<evidence type="ECO:0000256" key="2">
    <source>
        <dbReference type="ARBA" id="ARBA00012994"/>
    </source>
</evidence>
<evidence type="ECO:0000256" key="9">
    <source>
        <dbReference type="RuleBase" id="RU004480"/>
    </source>
</evidence>
<feature type="region of interest" description="Disordered" evidence="10">
    <location>
        <begin position="1"/>
        <end position="22"/>
    </location>
</feature>
<keyword evidence="6" id="KW-0963">Cytoplasm</keyword>
<dbReference type="OrthoDB" id="9806955at2"/>
<organism evidence="11 12">
    <name type="scientific">Aliigemmobacter aestuarii</name>
    <dbReference type="NCBI Taxonomy" id="1445661"/>
    <lineage>
        <taxon>Bacteria</taxon>
        <taxon>Pseudomonadati</taxon>
        <taxon>Pseudomonadota</taxon>
        <taxon>Alphaproteobacteria</taxon>
        <taxon>Rhodobacterales</taxon>
        <taxon>Paracoccaceae</taxon>
        <taxon>Aliigemmobacter</taxon>
    </lineage>
</organism>
<feature type="cross-link" description="5-imidazolinone (Ala-Gly)" evidence="6">
    <location>
        <begin position="168"/>
        <end position="170"/>
    </location>
</feature>
<comment type="similarity">
    <text evidence="6 7">Belongs to the PAL/histidase family.</text>
</comment>
<dbReference type="InterPro" id="IPR022313">
    <property type="entry name" value="Phe/His_NH3-lyase_AS"/>
</dbReference>
<keyword evidence="12" id="KW-1185">Reference proteome</keyword>
<dbReference type="InterPro" id="IPR005921">
    <property type="entry name" value="HutH"/>
</dbReference>
<name>A0A4S3MK11_9RHOB</name>
<reference evidence="11 12" key="1">
    <citation type="submission" date="2019-04" db="EMBL/GenBank/DDBJ databases">
        <title>Draft genome sequence of Gemmobacter aestuarii sp. nov.</title>
        <authorList>
            <person name="Hameed A."/>
            <person name="Lin S.-Y."/>
            <person name="Shahina M."/>
            <person name="Lai W.-A."/>
            <person name="Young C.-C."/>
        </authorList>
    </citation>
    <scope>NUCLEOTIDE SEQUENCE [LARGE SCALE GENOMIC DNA]</scope>
    <source>
        <strain evidence="11 12">CC-PW-75</strain>
    </source>
</reference>
<dbReference type="Gene3D" id="1.10.275.10">
    <property type="entry name" value="Fumarase/aspartase (N-terminal domain)"/>
    <property type="match status" value="1"/>
</dbReference>
<dbReference type="UniPathway" id="UPA00379">
    <property type="reaction ID" value="UER00549"/>
</dbReference>
<keyword evidence="4 6" id="KW-0456">Lyase</keyword>
<dbReference type="SUPFAM" id="SSF48557">
    <property type="entry name" value="L-aspartase-like"/>
    <property type="match status" value="1"/>
</dbReference>
<comment type="caution">
    <text evidence="11">The sequence shown here is derived from an EMBL/GenBank/DDBJ whole genome shotgun (WGS) entry which is preliminary data.</text>
</comment>
<dbReference type="FunFam" id="1.10.275.10:FF:000005">
    <property type="entry name" value="Histidine ammonia-lyase"/>
    <property type="match status" value="1"/>
</dbReference>
<dbReference type="EMBL" id="SSND01000005">
    <property type="protein sequence ID" value="THD81353.1"/>
    <property type="molecule type" value="Genomic_DNA"/>
</dbReference>
<evidence type="ECO:0000256" key="1">
    <source>
        <dbReference type="ARBA" id="ARBA00005113"/>
    </source>
</evidence>
<dbReference type="FunFam" id="1.20.200.10:FF:000003">
    <property type="entry name" value="Histidine ammonia-lyase"/>
    <property type="match status" value="1"/>
</dbReference>
<comment type="catalytic activity">
    <reaction evidence="5 6 8">
        <text>L-histidine = trans-urocanate + NH4(+)</text>
        <dbReference type="Rhea" id="RHEA:21232"/>
        <dbReference type="ChEBI" id="CHEBI:17771"/>
        <dbReference type="ChEBI" id="CHEBI:28938"/>
        <dbReference type="ChEBI" id="CHEBI:57595"/>
        <dbReference type="EC" id="4.3.1.3"/>
    </reaction>
</comment>
<evidence type="ECO:0000256" key="4">
    <source>
        <dbReference type="ARBA" id="ARBA00023239"/>
    </source>
</evidence>
<dbReference type="InterPro" id="IPR008948">
    <property type="entry name" value="L-Aspartase-like"/>
</dbReference>
<dbReference type="InterPro" id="IPR001106">
    <property type="entry name" value="Aromatic_Lyase"/>
</dbReference>